<name>A0A2R6ARI6_9ARCH</name>
<dbReference type="PRINTS" id="PR00469">
    <property type="entry name" value="PNDRDTASEII"/>
</dbReference>
<sequence>MSFDAIVIGAGHNGLVVANYLAKAKLKVLVVERRSTLGGCCTTEELIPNAPGFKVNGGAIDHILIQRTPIIQELELDSFGLKYVSIEPMFEVPFEDGSVLRFYKDLKKQFKKFQGFPKETPKGIAN</sequence>
<evidence type="ECO:0000313" key="2">
    <source>
        <dbReference type="Proteomes" id="UP000241473"/>
    </source>
</evidence>
<dbReference type="EMBL" id="NEXB01000010">
    <property type="protein sequence ID" value="PSN88994.1"/>
    <property type="molecule type" value="Genomic_DNA"/>
</dbReference>
<dbReference type="Gene3D" id="3.50.50.60">
    <property type="entry name" value="FAD/NAD(P)-binding domain"/>
    <property type="match status" value="1"/>
</dbReference>
<dbReference type="Pfam" id="PF13450">
    <property type="entry name" value="NAD_binding_8"/>
    <property type="match status" value="1"/>
</dbReference>
<gene>
    <name evidence="1" type="ORF">B9Q00_03265</name>
</gene>
<dbReference type="InterPro" id="IPR036188">
    <property type="entry name" value="FAD/NAD-bd_sf"/>
</dbReference>
<evidence type="ECO:0008006" key="3">
    <source>
        <dbReference type="Google" id="ProtNLM"/>
    </source>
</evidence>
<comment type="caution">
    <text evidence="1">The sequence shown here is derived from an EMBL/GenBank/DDBJ whole genome shotgun (WGS) entry which is preliminary data.</text>
</comment>
<reference evidence="1 2" key="1">
    <citation type="submission" date="2017-04" db="EMBL/GenBank/DDBJ databases">
        <title>Novel microbial lineages endemic to geothermal iron-oxide mats fill important gaps in the evolutionary history of Archaea.</title>
        <authorList>
            <person name="Jay Z.J."/>
            <person name="Beam J.P."/>
            <person name="Dlakic M."/>
            <person name="Rusch D.B."/>
            <person name="Kozubal M.A."/>
            <person name="Inskeep W.P."/>
        </authorList>
    </citation>
    <scope>NUCLEOTIDE SEQUENCE [LARGE SCALE GENOMIC DNA]</scope>
    <source>
        <strain evidence="1">OSP_C</strain>
    </source>
</reference>
<accession>A0A2R6ARI6</accession>
<evidence type="ECO:0000313" key="1">
    <source>
        <dbReference type="EMBL" id="PSN88994.1"/>
    </source>
</evidence>
<protein>
    <recommendedName>
        <fullName evidence="3">FAD-dependent oxidoreductase</fullName>
    </recommendedName>
</protein>
<dbReference type="AlphaFoldDB" id="A0A2R6ARI6"/>
<dbReference type="Proteomes" id="UP000241473">
    <property type="component" value="Unassembled WGS sequence"/>
</dbReference>
<dbReference type="SUPFAM" id="SSF51905">
    <property type="entry name" value="FAD/NAD(P)-binding domain"/>
    <property type="match status" value="1"/>
</dbReference>
<dbReference type="PANTHER" id="PTHR10668:SF103">
    <property type="entry name" value="PYRIDINE NUCLEOTIDE-DISULFIDE OXIDOREDUCTASE DOMAIN-CONTAINING PROTEIN 2"/>
    <property type="match status" value="1"/>
</dbReference>
<organism evidence="1 2">
    <name type="scientific">Candidatus Marsarchaeota G1 archaeon OSP_C</name>
    <dbReference type="NCBI Taxonomy" id="1978154"/>
    <lineage>
        <taxon>Archaea</taxon>
        <taxon>Candidatus Marsarchaeota</taxon>
        <taxon>Candidatus Marsarchaeota group 1</taxon>
    </lineage>
</organism>
<dbReference type="PANTHER" id="PTHR10668">
    <property type="entry name" value="PHYTOENE DEHYDROGENASE"/>
    <property type="match status" value="1"/>
</dbReference>
<proteinExistence type="predicted"/>